<dbReference type="GO" id="GO:0016491">
    <property type="term" value="F:oxidoreductase activity"/>
    <property type="evidence" value="ECO:0007669"/>
    <property type="project" value="InterPro"/>
</dbReference>
<dbReference type="Pfam" id="PF00248">
    <property type="entry name" value="Aldo_ket_red"/>
    <property type="match status" value="1"/>
</dbReference>
<dbReference type="GO" id="GO:0005829">
    <property type="term" value="C:cytosol"/>
    <property type="evidence" value="ECO:0007669"/>
    <property type="project" value="TreeGrafter"/>
</dbReference>
<feature type="domain" description="NADP-dependent oxidoreductase" evidence="1">
    <location>
        <begin position="14"/>
        <end position="317"/>
    </location>
</feature>
<evidence type="ECO:0000313" key="2">
    <source>
        <dbReference type="EMBL" id="XDI04755.1"/>
    </source>
</evidence>
<dbReference type="InterPro" id="IPR023210">
    <property type="entry name" value="NADP_OxRdtase_dom"/>
</dbReference>
<protein>
    <submittedName>
        <fullName evidence="2">Aldo/keto reductase</fullName>
    </submittedName>
</protein>
<dbReference type="CDD" id="cd19162">
    <property type="entry name" value="AKR_FDH"/>
    <property type="match status" value="1"/>
</dbReference>
<name>A0AB39BEF2_9MICO</name>
<dbReference type="AlphaFoldDB" id="A0AB39BEF2"/>
<reference evidence="2" key="1">
    <citation type="submission" date="2024-05" db="EMBL/GenBank/DDBJ databases">
        <title>Herbiconiux sp. A18JL235.</title>
        <authorList>
            <person name="Zhang G."/>
        </authorList>
    </citation>
    <scope>NUCLEOTIDE SEQUENCE</scope>
    <source>
        <strain evidence="2">A18JL235</strain>
    </source>
</reference>
<dbReference type="InterPro" id="IPR044477">
    <property type="entry name" value="FDH-like"/>
</dbReference>
<organism evidence="2">
    <name type="scientific">Herbiconiux sp. A18JL235</name>
    <dbReference type="NCBI Taxonomy" id="3152363"/>
    <lineage>
        <taxon>Bacteria</taxon>
        <taxon>Bacillati</taxon>
        <taxon>Actinomycetota</taxon>
        <taxon>Actinomycetes</taxon>
        <taxon>Micrococcales</taxon>
        <taxon>Microbacteriaceae</taxon>
        <taxon>Herbiconiux</taxon>
    </lineage>
</organism>
<gene>
    <name evidence="2" type="ORF">ABFY20_15625</name>
</gene>
<dbReference type="EMBL" id="CP162511">
    <property type="protein sequence ID" value="XDI04755.1"/>
    <property type="molecule type" value="Genomic_DNA"/>
</dbReference>
<dbReference type="Gene3D" id="3.20.20.100">
    <property type="entry name" value="NADP-dependent oxidoreductase domain"/>
    <property type="match status" value="1"/>
</dbReference>
<dbReference type="InterPro" id="IPR036812">
    <property type="entry name" value="NAD(P)_OxRdtase_dom_sf"/>
</dbReference>
<dbReference type="SUPFAM" id="SSF51430">
    <property type="entry name" value="NAD(P)-linked oxidoreductase"/>
    <property type="match status" value="1"/>
</dbReference>
<dbReference type="PANTHER" id="PTHR42686:SF1">
    <property type="entry name" value="GH17980P-RELATED"/>
    <property type="match status" value="1"/>
</dbReference>
<proteinExistence type="predicted"/>
<sequence length="318" mass="34499">MLQRVLGGLVVSEVGFGAAQLGNLYRETSDEEAAAAVDTAWEGGIRYFDTAPHYGLGLSERRLGAALRGRPRDELVISTKVGRLLVPTPERAAAGKLDDDGFAVPAAYRRAWDFSRDGVLRSLEASLDRLGMDRVDIVYLHDPDEHWEEASTTGVGALVELRDQGVIGAIGAGMNQVGMLARFVERCDVDVVMVAGRHTLFDRSAEERLLPLAFDRGVAIVSAAVYNSGLLSRAEVPDDATYDYGPAPESVIERARHLAEICSRHGVTLPDAAVQYPLRHDAVASVVIGMRTAEQVTSTLDRYDTPIPAEAWRELESA</sequence>
<evidence type="ECO:0000259" key="1">
    <source>
        <dbReference type="Pfam" id="PF00248"/>
    </source>
</evidence>
<dbReference type="PANTHER" id="PTHR42686">
    <property type="entry name" value="GH17980P-RELATED"/>
    <property type="match status" value="1"/>
</dbReference>
<dbReference type="InterPro" id="IPR020471">
    <property type="entry name" value="AKR"/>
</dbReference>
<dbReference type="RefSeq" id="WP_368497162.1">
    <property type="nucleotide sequence ID" value="NZ_CP162511.1"/>
</dbReference>
<accession>A0AB39BEF2</accession>